<dbReference type="GO" id="GO:0008643">
    <property type="term" value="P:carbohydrate transport"/>
    <property type="evidence" value="ECO:0007669"/>
    <property type="project" value="InterPro"/>
</dbReference>
<dbReference type="GO" id="GO:0016020">
    <property type="term" value="C:membrane"/>
    <property type="evidence" value="ECO:0007669"/>
    <property type="project" value="InterPro"/>
</dbReference>
<accession>A0A842HJ95</accession>
<reference evidence="3 4" key="1">
    <citation type="submission" date="2020-07" db="EMBL/GenBank/DDBJ databases">
        <authorList>
            <person name="Feng X."/>
        </authorList>
    </citation>
    <scope>NUCLEOTIDE SEQUENCE [LARGE SCALE GENOMIC DNA]</scope>
    <source>
        <strain evidence="3 4">JCM31066</strain>
    </source>
</reference>
<dbReference type="PANTHER" id="PTHR37944">
    <property type="entry name" value="PORIN B"/>
    <property type="match status" value="1"/>
</dbReference>
<evidence type="ECO:0000256" key="2">
    <source>
        <dbReference type="RuleBase" id="RU363072"/>
    </source>
</evidence>
<evidence type="ECO:0000256" key="1">
    <source>
        <dbReference type="ARBA" id="ARBA00008769"/>
    </source>
</evidence>
<dbReference type="Pfam" id="PF04966">
    <property type="entry name" value="OprB"/>
    <property type="match status" value="1"/>
</dbReference>
<comment type="similarity">
    <text evidence="1 2">Belongs to the OprB family.</text>
</comment>
<dbReference type="InterPro" id="IPR038673">
    <property type="entry name" value="OprB_sf"/>
</dbReference>
<keyword evidence="4" id="KW-1185">Reference proteome</keyword>
<keyword evidence="2" id="KW-0732">Signal</keyword>
<dbReference type="InterPro" id="IPR007049">
    <property type="entry name" value="Carb-sel_porin_OprB"/>
</dbReference>
<organism evidence="3 4">
    <name type="scientific">Ruficoccus amylovorans</name>
    <dbReference type="NCBI Taxonomy" id="1804625"/>
    <lineage>
        <taxon>Bacteria</taxon>
        <taxon>Pseudomonadati</taxon>
        <taxon>Verrucomicrobiota</taxon>
        <taxon>Opitutia</taxon>
        <taxon>Puniceicoccales</taxon>
        <taxon>Cerasicoccaceae</taxon>
        <taxon>Ruficoccus</taxon>
    </lineage>
</organism>
<feature type="chain" id="PRO_5033107289" evidence="2">
    <location>
        <begin position="27"/>
        <end position="478"/>
    </location>
</feature>
<dbReference type="Gene3D" id="2.40.160.180">
    <property type="entry name" value="Carbohydrate-selective porin OprB"/>
    <property type="match status" value="1"/>
</dbReference>
<dbReference type="InterPro" id="IPR052932">
    <property type="entry name" value="OprB_Porin"/>
</dbReference>
<name>A0A842HJ95_9BACT</name>
<dbReference type="AlphaFoldDB" id="A0A842HJ95"/>
<dbReference type="RefSeq" id="WP_185677126.1">
    <property type="nucleotide sequence ID" value="NZ_JACHVB010000063.1"/>
</dbReference>
<sequence>MPSPTCLARGLCACLLGLTVSPVLHAVDNYNSSTEKINENLTHFSSEAEKNRQPEEDMIDELQERQYLLGDTGGWREDLADYGLAIDLSFAMNLAGNPVGGDSRGFTQLNSTGLNFGVDLEKLAGLEGLSFFSSLSVRSGTSLTLSHIHNVINVQQLYGNESYRLVNLYLEQVLLDGHFSIKAGRIAQFDDFSHSDAFAYYMNNAFDGQPVGFFFMGPFTAYPVTTWGALIRGGVPTGQHDGFYGMVGAYGADSNQANVDNHGTDFTFNFDQGANIMGELGYKLNWSKYSSGLPGKYALGAWMFTGPFTTNSGGTTDNIGGLYYFIEQNLYREGVPEQVPNSERMQARQVWGQSEGFMEEIQGLYFWTTGQFNLSDDVNQADLFASAGLYYRGLLPGRDQDILSLGAAWLNFSSSWGNAQRAAGQPVQDYEVELELSYRYQVTNYFYLQPNIQGVINPGAANQFDDALVIGLQLQVDF</sequence>
<comment type="caution">
    <text evidence="3">The sequence shown here is derived from an EMBL/GenBank/DDBJ whole genome shotgun (WGS) entry which is preliminary data.</text>
</comment>
<evidence type="ECO:0000313" key="4">
    <source>
        <dbReference type="Proteomes" id="UP000546464"/>
    </source>
</evidence>
<protein>
    <submittedName>
        <fullName evidence="3">Carbohydrate porin</fullName>
    </submittedName>
</protein>
<feature type="signal peptide" evidence="2">
    <location>
        <begin position="1"/>
        <end position="26"/>
    </location>
</feature>
<proteinExistence type="inferred from homology"/>
<dbReference type="Proteomes" id="UP000546464">
    <property type="component" value="Unassembled WGS sequence"/>
</dbReference>
<dbReference type="PANTHER" id="PTHR37944:SF1">
    <property type="entry name" value="PORIN B"/>
    <property type="match status" value="1"/>
</dbReference>
<gene>
    <name evidence="3" type="ORF">H5P28_18230</name>
</gene>
<dbReference type="EMBL" id="JACHVB010000063">
    <property type="protein sequence ID" value="MBC2596210.1"/>
    <property type="molecule type" value="Genomic_DNA"/>
</dbReference>
<dbReference type="GO" id="GO:0015288">
    <property type="term" value="F:porin activity"/>
    <property type="evidence" value="ECO:0007669"/>
    <property type="project" value="InterPro"/>
</dbReference>
<evidence type="ECO:0000313" key="3">
    <source>
        <dbReference type="EMBL" id="MBC2596210.1"/>
    </source>
</evidence>